<dbReference type="GO" id="GO:0019901">
    <property type="term" value="F:protein kinase binding"/>
    <property type="evidence" value="ECO:0007669"/>
    <property type="project" value="TreeGrafter"/>
</dbReference>
<feature type="region of interest" description="Disordered" evidence="5">
    <location>
        <begin position="1"/>
        <end position="20"/>
    </location>
</feature>
<dbReference type="Gene3D" id="3.10.580.10">
    <property type="entry name" value="CBS-domain"/>
    <property type="match status" value="2"/>
</dbReference>
<feature type="compositionally biased region" description="Polar residues" evidence="5">
    <location>
        <begin position="10"/>
        <end position="20"/>
    </location>
</feature>
<dbReference type="EMBL" id="MCFI01000027">
    <property type="protein sequence ID" value="ORY75121.1"/>
    <property type="molecule type" value="Genomic_DNA"/>
</dbReference>
<comment type="caution">
    <text evidence="7">The sequence shown here is derived from an EMBL/GenBank/DDBJ whole genome shotgun (WGS) entry which is preliminary data.</text>
</comment>
<organism evidence="7 8">
    <name type="scientific">Protomyces lactucae-debilis</name>
    <dbReference type="NCBI Taxonomy" id="2754530"/>
    <lineage>
        <taxon>Eukaryota</taxon>
        <taxon>Fungi</taxon>
        <taxon>Dikarya</taxon>
        <taxon>Ascomycota</taxon>
        <taxon>Taphrinomycotina</taxon>
        <taxon>Taphrinomycetes</taxon>
        <taxon>Taphrinales</taxon>
        <taxon>Protomycetaceae</taxon>
        <taxon>Protomyces</taxon>
    </lineage>
</organism>
<dbReference type="GO" id="GO:0031588">
    <property type="term" value="C:nucleotide-activated protein kinase complex"/>
    <property type="evidence" value="ECO:0007669"/>
    <property type="project" value="TreeGrafter"/>
</dbReference>
<dbReference type="GeneID" id="63786787"/>
<dbReference type="OMA" id="TASIHPF"/>
<evidence type="ECO:0000259" key="6">
    <source>
        <dbReference type="PROSITE" id="PS51371"/>
    </source>
</evidence>
<dbReference type="InterPro" id="IPR046342">
    <property type="entry name" value="CBS_dom_sf"/>
</dbReference>
<feature type="domain" description="CBS" evidence="6">
    <location>
        <begin position="273"/>
        <end position="330"/>
    </location>
</feature>
<dbReference type="Pfam" id="PF00571">
    <property type="entry name" value="CBS"/>
    <property type="match status" value="3"/>
</dbReference>
<dbReference type="GO" id="GO:0016208">
    <property type="term" value="F:AMP binding"/>
    <property type="evidence" value="ECO:0007669"/>
    <property type="project" value="TreeGrafter"/>
</dbReference>
<feature type="domain" description="CBS" evidence="6">
    <location>
        <begin position="206"/>
        <end position="264"/>
    </location>
</feature>
<dbReference type="AlphaFoldDB" id="A0A1Y2EU64"/>
<dbReference type="PANTHER" id="PTHR13780:SF35">
    <property type="entry name" value="LD22662P"/>
    <property type="match status" value="1"/>
</dbReference>
<evidence type="ECO:0000256" key="3">
    <source>
        <dbReference type="ARBA" id="ARBA00023122"/>
    </source>
</evidence>
<dbReference type="Proteomes" id="UP000193685">
    <property type="component" value="Unassembled WGS sequence"/>
</dbReference>
<dbReference type="CDD" id="cd04618">
    <property type="entry name" value="CBS_euAMPK_gamma-like_repeat1"/>
    <property type="match status" value="1"/>
</dbReference>
<dbReference type="InterPro" id="IPR000644">
    <property type="entry name" value="CBS_dom"/>
</dbReference>
<evidence type="ECO:0000256" key="5">
    <source>
        <dbReference type="SAM" id="MobiDB-lite"/>
    </source>
</evidence>
<dbReference type="OrthoDB" id="286637at2759"/>
<dbReference type="PROSITE" id="PS51371">
    <property type="entry name" value="CBS"/>
    <property type="match status" value="3"/>
</dbReference>
<evidence type="ECO:0000313" key="8">
    <source>
        <dbReference type="Proteomes" id="UP000193685"/>
    </source>
</evidence>
<dbReference type="GO" id="GO:0005737">
    <property type="term" value="C:cytoplasm"/>
    <property type="evidence" value="ECO:0007669"/>
    <property type="project" value="TreeGrafter"/>
</dbReference>
<keyword evidence="3 4" id="KW-0129">CBS domain</keyword>
<dbReference type="RefSeq" id="XP_040722233.1">
    <property type="nucleotide sequence ID" value="XM_040870188.1"/>
</dbReference>
<evidence type="ECO:0000256" key="1">
    <source>
        <dbReference type="ARBA" id="ARBA00006750"/>
    </source>
</evidence>
<dbReference type="PANTHER" id="PTHR13780">
    <property type="entry name" value="AMP-ACTIVATED PROTEIN KINASE, GAMMA REGULATORY SUBUNIT"/>
    <property type="match status" value="1"/>
</dbReference>
<gene>
    <name evidence="7" type="ORF">BCR37DRAFT_384184</name>
</gene>
<dbReference type="InterPro" id="IPR050511">
    <property type="entry name" value="AMPK_gamma/SDS23_families"/>
</dbReference>
<evidence type="ECO:0000256" key="2">
    <source>
        <dbReference type="ARBA" id="ARBA00022737"/>
    </source>
</evidence>
<dbReference type="STRING" id="56484.A0A1Y2EU64"/>
<keyword evidence="8" id="KW-1185">Reference proteome</keyword>
<protein>
    <submittedName>
        <fullName evidence="7">Nuclear protein SNF4</fullName>
    </submittedName>
</protein>
<accession>A0A1Y2EU64</accession>
<dbReference type="CDD" id="cd04641">
    <property type="entry name" value="CBS_euAMPK_gamma-like_repeat2"/>
    <property type="match status" value="1"/>
</dbReference>
<proteinExistence type="inferred from homology"/>
<reference evidence="7 8" key="1">
    <citation type="submission" date="2016-07" db="EMBL/GenBank/DDBJ databases">
        <title>Pervasive Adenine N6-methylation of Active Genes in Fungi.</title>
        <authorList>
            <consortium name="DOE Joint Genome Institute"/>
            <person name="Mondo S.J."/>
            <person name="Dannebaum R.O."/>
            <person name="Kuo R.C."/>
            <person name="Labutti K."/>
            <person name="Haridas S."/>
            <person name="Kuo A."/>
            <person name="Salamov A."/>
            <person name="Ahrendt S.R."/>
            <person name="Lipzen A."/>
            <person name="Sullivan W."/>
            <person name="Andreopoulos W.B."/>
            <person name="Clum A."/>
            <person name="Lindquist E."/>
            <person name="Daum C."/>
            <person name="Ramamoorthy G.K."/>
            <person name="Gryganskyi A."/>
            <person name="Culley D."/>
            <person name="Magnuson J.K."/>
            <person name="James T.Y."/>
            <person name="O'Malley M.A."/>
            <person name="Stajich J.E."/>
            <person name="Spatafora J.W."/>
            <person name="Visel A."/>
            <person name="Grigoriev I.V."/>
        </authorList>
    </citation>
    <scope>NUCLEOTIDE SEQUENCE [LARGE SCALE GENOMIC DNA]</scope>
    <source>
        <strain evidence="7 8">12-1054</strain>
    </source>
</reference>
<sequence>MSIDRIASTPPLQTPDSHAHPQEQSLEQLRSFMKKRTCYDVLPVSFRLIVLDTTLLVKKSLSILLQNGIVSAPLWNSERSSFAGLLTSFDFINVIQYYYQYHSFPDAVAEIDTFRLDGLREVERKVGAIPPETISINPSTNLYDACKAIHTAKARRIPLVDRDSETGKEMLISVLTQYRILKWLAINCNFTSQLRLPLKDMALGTYGDIIATATMESPCIDVIHLMSKLGVSAIPIVDAHQVLLNIFEAVDVLNLIQDGAYHDLEMTVGEAILKRGDDFAGVPTCTVSDTLEGVFDAIRRTRVHRFVVVEKESGKLQGMLSLSDILGYIL</sequence>
<keyword evidence="2" id="KW-0677">Repeat</keyword>
<name>A0A1Y2EU64_PROLT</name>
<evidence type="ECO:0000256" key="4">
    <source>
        <dbReference type="PROSITE-ProRule" id="PRU00703"/>
    </source>
</evidence>
<dbReference type="GO" id="GO:0019887">
    <property type="term" value="F:protein kinase regulator activity"/>
    <property type="evidence" value="ECO:0007669"/>
    <property type="project" value="TreeGrafter"/>
</dbReference>
<dbReference type="GO" id="GO:0005634">
    <property type="term" value="C:nucleus"/>
    <property type="evidence" value="ECO:0007669"/>
    <property type="project" value="TreeGrafter"/>
</dbReference>
<dbReference type="SUPFAM" id="SSF54631">
    <property type="entry name" value="CBS-domain pair"/>
    <property type="match status" value="2"/>
</dbReference>
<evidence type="ECO:0000313" key="7">
    <source>
        <dbReference type="EMBL" id="ORY75121.1"/>
    </source>
</evidence>
<feature type="domain" description="CBS" evidence="6">
    <location>
        <begin position="129"/>
        <end position="192"/>
    </location>
</feature>
<comment type="similarity">
    <text evidence="1">Belongs to the 5'-AMP-activated protein kinase gamma subunit family.</text>
</comment>
<dbReference type="SMART" id="SM00116">
    <property type="entry name" value="CBS"/>
    <property type="match status" value="4"/>
</dbReference>